<reference evidence="1 2" key="1">
    <citation type="journal article" date="2019" name="Nat. Ecol. Evol.">
        <title>Megaphylogeny resolves global patterns of mushroom evolution.</title>
        <authorList>
            <person name="Varga T."/>
            <person name="Krizsan K."/>
            <person name="Foldi C."/>
            <person name="Dima B."/>
            <person name="Sanchez-Garcia M."/>
            <person name="Sanchez-Ramirez S."/>
            <person name="Szollosi G.J."/>
            <person name="Szarkandi J.G."/>
            <person name="Papp V."/>
            <person name="Albert L."/>
            <person name="Andreopoulos W."/>
            <person name="Angelini C."/>
            <person name="Antonin V."/>
            <person name="Barry K.W."/>
            <person name="Bougher N.L."/>
            <person name="Buchanan P."/>
            <person name="Buyck B."/>
            <person name="Bense V."/>
            <person name="Catcheside P."/>
            <person name="Chovatia M."/>
            <person name="Cooper J."/>
            <person name="Damon W."/>
            <person name="Desjardin D."/>
            <person name="Finy P."/>
            <person name="Geml J."/>
            <person name="Haridas S."/>
            <person name="Hughes K."/>
            <person name="Justo A."/>
            <person name="Karasinski D."/>
            <person name="Kautmanova I."/>
            <person name="Kiss B."/>
            <person name="Kocsube S."/>
            <person name="Kotiranta H."/>
            <person name="LaButti K.M."/>
            <person name="Lechner B.E."/>
            <person name="Liimatainen K."/>
            <person name="Lipzen A."/>
            <person name="Lukacs Z."/>
            <person name="Mihaltcheva S."/>
            <person name="Morgado L.N."/>
            <person name="Niskanen T."/>
            <person name="Noordeloos M.E."/>
            <person name="Ohm R.A."/>
            <person name="Ortiz-Santana B."/>
            <person name="Ovrebo C."/>
            <person name="Racz N."/>
            <person name="Riley R."/>
            <person name="Savchenko A."/>
            <person name="Shiryaev A."/>
            <person name="Soop K."/>
            <person name="Spirin V."/>
            <person name="Szebenyi C."/>
            <person name="Tomsovsky M."/>
            <person name="Tulloss R.E."/>
            <person name="Uehling J."/>
            <person name="Grigoriev I.V."/>
            <person name="Vagvolgyi C."/>
            <person name="Papp T."/>
            <person name="Martin F.M."/>
            <person name="Miettinen O."/>
            <person name="Hibbett D.S."/>
            <person name="Nagy L.G."/>
        </authorList>
    </citation>
    <scope>NUCLEOTIDE SEQUENCE [LARGE SCALE GENOMIC DNA]</scope>
    <source>
        <strain evidence="1 2">CBS 962.96</strain>
    </source>
</reference>
<protein>
    <submittedName>
        <fullName evidence="1">Uncharacterized protein</fullName>
    </submittedName>
</protein>
<evidence type="ECO:0000313" key="2">
    <source>
        <dbReference type="Proteomes" id="UP000297245"/>
    </source>
</evidence>
<dbReference type="AlphaFoldDB" id="A0A4V4HF17"/>
<evidence type="ECO:0000313" key="1">
    <source>
        <dbReference type="EMBL" id="THU93125.1"/>
    </source>
</evidence>
<name>A0A4V4HF17_DENBC</name>
<dbReference type="OrthoDB" id="5575at2759"/>
<keyword evidence="2" id="KW-1185">Reference proteome</keyword>
<dbReference type="Gene3D" id="2.60.40.150">
    <property type="entry name" value="C2 domain"/>
    <property type="match status" value="1"/>
</dbReference>
<gene>
    <name evidence="1" type="ORF">K435DRAFT_904623</name>
</gene>
<sequence length="61" mass="6907">MGQKDNFLLLQLYAEDEHNVTIAVPMFEPVPPNYYVSVISTPKPACLYLSSISSYQRNSLL</sequence>
<dbReference type="Proteomes" id="UP000297245">
    <property type="component" value="Unassembled WGS sequence"/>
</dbReference>
<dbReference type="InterPro" id="IPR035892">
    <property type="entry name" value="C2_domain_sf"/>
</dbReference>
<proteinExistence type="predicted"/>
<organism evidence="1 2">
    <name type="scientific">Dendrothele bispora (strain CBS 962.96)</name>
    <dbReference type="NCBI Taxonomy" id="1314807"/>
    <lineage>
        <taxon>Eukaryota</taxon>
        <taxon>Fungi</taxon>
        <taxon>Dikarya</taxon>
        <taxon>Basidiomycota</taxon>
        <taxon>Agaricomycotina</taxon>
        <taxon>Agaricomycetes</taxon>
        <taxon>Agaricomycetidae</taxon>
        <taxon>Agaricales</taxon>
        <taxon>Agaricales incertae sedis</taxon>
        <taxon>Dendrothele</taxon>
    </lineage>
</organism>
<dbReference type="EMBL" id="ML179258">
    <property type="protein sequence ID" value="THU93125.1"/>
    <property type="molecule type" value="Genomic_DNA"/>
</dbReference>
<accession>A0A4V4HF17</accession>